<dbReference type="Proteomes" id="UP000276349">
    <property type="component" value="Unassembled WGS sequence"/>
</dbReference>
<keyword evidence="1" id="KW-0238">DNA-binding</keyword>
<evidence type="ECO:0000313" key="2">
    <source>
        <dbReference type="EMBL" id="RTQ89526.1"/>
    </source>
</evidence>
<dbReference type="InterPro" id="IPR036390">
    <property type="entry name" value="WH_DNA-bd_sf"/>
</dbReference>
<dbReference type="Gene3D" id="1.10.10.10">
    <property type="entry name" value="Winged helix-like DNA-binding domain superfamily/Winged helix DNA-binding domain"/>
    <property type="match status" value="1"/>
</dbReference>
<dbReference type="SUPFAM" id="SSF46785">
    <property type="entry name" value="Winged helix' DNA-binding domain"/>
    <property type="match status" value="1"/>
</dbReference>
<dbReference type="EMBL" id="RXNR01000062">
    <property type="protein sequence ID" value="RTQ89526.1"/>
    <property type="molecule type" value="Genomic_DNA"/>
</dbReference>
<protein>
    <submittedName>
        <fullName evidence="2">Transcriptional regulator</fullName>
    </submittedName>
</protein>
<dbReference type="CDD" id="cd00090">
    <property type="entry name" value="HTH_ARSR"/>
    <property type="match status" value="1"/>
</dbReference>
<gene>
    <name evidence="2" type="ORF">EKG35_16325</name>
</gene>
<dbReference type="InterPro" id="IPR011991">
    <property type="entry name" value="ArsR-like_HTH"/>
</dbReference>
<dbReference type="GO" id="GO:0003677">
    <property type="term" value="F:DNA binding"/>
    <property type="evidence" value="ECO:0007669"/>
    <property type="project" value="UniProtKB-KW"/>
</dbReference>
<name>A0A431UIE7_9BACI</name>
<evidence type="ECO:0000313" key="3">
    <source>
        <dbReference type="Proteomes" id="UP000276349"/>
    </source>
</evidence>
<sequence length="233" mass="26904">MLHPLKVTSTLADETRYQIYEYMLQQKKPFTVQDIADQFNIHPNVARLHLTKLSEINIISADFVKSGKGGRPGRVYKASEQGVVLSFPKREDHKLLKWTLQLIEQLGPSAIETVKKISYDDGYEQMKNLLAREQKVNYLMDFEEKLAILSSSASMIGYIPQIENTNNGKKILFTIYNCPFKNQISTNNEIVCSLHESYLRGQIDALFQQNDFIQFESMIHDCDLCKYEINILK</sequence>
<comment type="caution">
    <text evidence="2">The sequence shown here is derived from an EMBL/GenBank/DDBJ whole genome shotgun (WGS) entry which is preliminary data.</text>
</comment>
<evidence type="ECO:0000256" key="1">
    <source>
        <dbReference type="ARBA" id="ARBA00023125"/>
    </source>
</evidence>
<dbReference type="InterPro" id="IPR036388">
    <property type="entry name" value="WH-like_DNA-bd_sf"/>
</dbReference>
<accession>A0A431UIE7</accession>
<keyword evidence="3" id="KW-1185">Reference proteome</keyword>
<dbReference type="AlphaFoldDB" id="A0A431UIE7"/>
<dbReference type="RefSeq" id="WP_126295616.1">
    <property type="nucleotide sequence ID" value="NZ_CP155468.1"/>
</dbReference>
<reference evidence="2 3" key="1">
    <citation type="submission" date="2018-12" db="EMBL/GenBank/DDBJ databases">
        <authorList>
            <person name="Yu L."/>
        </authorList>
    </citation>
    <scope>NUCLEOTIDE SEQUENCE [LARGE SCALE GENOMIC DNA]</scope>
    <source>
        <strain evidence="2 3">S5H2222</strain>
    </source>
</reference>
<dbReference type="Pfam" id="PF12840">
    <property type="entry name" value="HTH_20"/>
    <property type="match status" value="1"/>
</dbReference>
<organism evidence="2 3">
    <name type="scientific">Lysinibacillus telephonicus</name>
    <dbReference type="NCBI Taxonomy" id="1714840"/>
    <lineage>
        <taxon>Bacteria</taxon>
        <taxon>Bacillati</taxon>
        <taxon>Bacillota</taxon>
        <taxon>Bacilli</taxon>
        <taxon>Bacillales</taxon>
        <taxon>Bacillaceae</taxon>
        <taxon>Lysinibacillus</taxon>
    </lineage>
</organism>
<dbReference type="OrthoDB" id="2729610at2"/>
<proteinExistence type="predicted"/>